<evidence type="ECO:0000313" key="14">
    <source>
        <dbReference type="EMBL" id="GJJ05894.1"/>
    </source>
</evidence>
<feature type="region of interest" description="Disordered" evidence="11">
    <location>
        <begin position="1332"/>
        <end position="1668"/>
    </location>
</feature>
<dbReference type="InterPro" id="IPR027409">
    <property type="entry name" value="GroEL-like_apical_dom_sf"/>
</dbReference>
<feature type="compositionally biased region" description="Basic residues" evidence="11">
    <location>
        <begin position="1500"/>
        <end position="1510"/>
    </location>
</feature>
<keyword evidence="4 10" id="KW-0547">Nucleotide-binding</keyword>
<evidence type="ECO:0000256" key="3">
    <source>
        <dbReference type="ARBA" id="ARBA00022723"/>
    </source>
</evidence>
<dbReference type="SUPFAM" id="SSF52029">
    <property type="entry name" value="GroEL apical domain-like"/>
    <property type="match status" value="1"/>
</dbReference>
<feature type="compositionally biased region" description="Low complexity" evidence="11">
    <location>
        <begin position="1708"/>
        <end position="1746"/>
    </location>
</feature>
<dbReference type="SMART" id="SM00330">
    <property type="entry name" value="PIPKc"/>
    <property type="match status" value="1"/>
</dbReference>
<reference evidence="14" key="1">
    <citation type="submission" date="2021-10" db="EMBL/GenBank/DDBJ databases">
        <title>De novo Genome Assembly of Clathrus columnatus (Basidiomycota, Fungi) Using Illumina and Nanopore Sequence Data.</title>
        <authorList>
            <person name="Ogiso-Tanaka E."/>
            <person name="Itagaki H."/>
            <person name="Hosoya T."/>
            <person name="Hosaka K."/>
        </authorList>
    </citation>
    <scope>NUCLEOTIDE SEQUENCE</scope>
    <source>
        <strain evidence="14">MO-923</strain>
    </source>
</reference>
<dbReference type="InterPro" id="IPR011011">
    <property type="entry name" value="Znf_FYVE_PHD"/>
</dbReference>
<keyword evidence="5 9" id="KW-0863">Zinc-finger</keyword>
<dbReference type="EMBL" id="BPWL01000001">
    <property type="protein sequence ID" value="GJJ05894.1"/>
    <property type="molecule type" value="Genomic_DNA"/>
</dbReference>
<evidence type="ECO:0000256" key="4">
    <source>
        <dbReference type="ARBA" id="ARBA00022741"/>
    </source>
</evidence>
<dbReference type="Gene3D" id="3.30.800.10">
    <property type="entry name" value="Phosphatidylinositol Phosphate Kinase II Beta"/>
    <property type="match status" value="1"/>
</dbReference>
<feature type="compositionally biased region" description="Basic and acidic residues" evidence="11">
    <location>
        <begin position="1635"/>
        <end position="1648"/>
    </location>
</feature>
<dbReference type="GO" id="GO:0008270">
    <property type="term" value="F:zinc ion binding"/>
    <property type="evidence" value="ECO:0007669"/>
    <property type="project" value="UniProtKB-KW"/>
</dbReference>
<feature type="compositionally biased region" description="Pro residues" evidence="11">
    <location>
        <begin position="79"/>
        <end position="90"/>
    </location>
</feature>
<sequence>METPQGTSNVLSRQKSFKSIDDVTSLTTFNPFSEEDEHDQSSYAIVTSLLSLVKNTLTAPLTSSSTNNPNIQYNNMQPKEPPPVTNPPPRVQSERPSSLSVISSTTPAPPLVFLTPVISEAPSLGILHDGTPTRGGMAPSPIEPNDPAFGTTIPGFPIADDARSVRTSGSGNLQRTASVSKIIRRIRGEGLSRDYWMDDAKAKECYDCKSVFTTWRRKHHCRICGQIFCSRCASNIIKGSRFGQEGMVRVCNLCLEKLEKGGADDDEDDRRSVMSGATSQMAVTHSPFAASQIFYRNDEPFNLYSIAETRRQLSDDGSASSRSRSITPALDYDIPVPFRRNLADEEREREERDRLHLSSPVDYPRTNTGQSSIAFPSNDTGDESTIQFPGSSSNDPAFSPDMSRPMSLRTSRVNSFAETEIGAVPFLRSRVQSRLEWPIGPESGWRTRRESTAYAQELNAISMFHLRIVLRQMLTREGVPNVKEWEETLLRLSLQIARDLTFFTTSSSMDVRQHVKIKKIPGGSPRDSEYVDGAVITQNVAHKHMARTIRNPRVMLVTFPFEFHRVEGQYMHLDPLVNQEKQYLTNLVGRVAALRPHLLLVERSVSRIALEALLEQNIAVARSVKPSAIQLVARMTQADVLSSMDKLAVEPRLGHCTRFQLQTFDHPLIPGRRKTYMRFEGCYREMGCTIILRGGDIALLRRIKNVTRFLVFVVRNLKMETHLWKDSVITLPPVTADAIPASASTAALLPNAPTVRARTFSIPTLSFLANAGPEGTMMISPPQPRWTLPSTDFEGDTVVSPTVKDDAVFDDEDLSPEDAAQIKLSQRIRESVEPYIKNFISVSATIRFSPPYPIRRMKELDELLRELKAAWEDEVIEKEEKRLSRHDRDVTIKALELEASPLILPELQAMPGALPNLKLGEPAIGYFDYGANKETDMGAMRDSIASIVVPALEASDADEDFTTVEKPVPFRQVSDIAKESTLSLAQFQFDEHRPVWEWYLRKNADDFAIGHYQTLAVREFIAPLAEVHQCKPCHMPVLSYFTYYGENDCTLGHFIEKAVVEGLIPVTDNKPICSSCEEPVAAHCKVYVHNESKLIIVAEPWSGKIQAKSLDAPIQDLVTTWSVCRRCGQATPFIPVSEETLRYSFAKFVELYFYPADVLIVPGAGCAHNIYLDHTRYFAYKGTVIRFHTEPILLQEIIFPPRRIRVRPETLLELKNSYYIRMLGRNATWFGALIHDLKLLLIELGDSNPDASIKAAAYIREADKHRIQLARDIHRIYQESPPTDTLALGRARQLLQEHMFTWQSKLDMLPKPREKEIRRVSGLGSVIWSSKRNESTTTLDKSSTMSEAEDALVRRRMVQSSASETESTYEEKMTSTPSLPTNPDAEKEPLSQGQVQESPEGTEIQDSVAELAPADSEPTPRAVVESLAELRIPKSDAESDSTISGSRALSRASNNRTYVSRLPRPTAPRIKVTALVKRYEPPEQSEPPKKSPVAATSPSRVRRTRTKKAPSKQPFLSDFEQSYAANIAPKYLTGRRQQTHPNHLSKIPGPVTPGIPETRNRQASPEKRSRANTPLPGTAPRGYTLGDLSSKTIKGKGTQRIASRERSTIRNMPANAGRSTLRRSNTNTKVSTLARHFERISKDSERTTRPYAVLRGRRARPVASGPPSVHVIENLQQVIFNESESNDESSDADDEEDGEEEEVPQLLPGSSDSQPSSSGGPSTSESPAESLDATPPESSKEPSPTTAQMIPVHNSHTSRQSSLNTPISSSINQSFFSSMPPSPGLPSLRSNSPALTPSDHVIQEKGSFIKALSVLWSQQQNLPNLADSFEDLVADPVHIHKDSPIALRTDEPTSIIAVALSCKDYRERQKAARLARRKSRIVSESSEAYISDDHSLAESSSSWGLVDLDQPDDEGDAIQFLKQSSGSEYAWSFDFAFDDLIITCVLMFPEQFHALRRIFECEKSIIESLARCVKWNVKGGKSGSGFLKTQDDRFIAKELSKAEMRSMATFAPAYFDYMASTIVAGRPTLLAKIFGCYRISFTRPKDAKRGIKTKTASSVFLVMENLFYDRRFTKIYDLKGSTRNRHVPATGKENEVLLDENLVKTAHLNPLYIREHSKRILRATLWNDTKFLSDFNVMDYSLVVGIDSVKNELVLGIVDFIRTYTWDKKLESWVKDASFLGGGAEPTIVTPKQYKARFRSAMERYFPLVPDRWMKQRDHPNEEGDNLLDLWSD</sequence>
<feature type="compositionally biased region" description="Basic and acidic residues" evidence="11">
    <location>
        <begin position="1477"/>
        <end position="1489"/>
    </location>
</feature>
<keyword evidence="8 10" id="KW-0067">ATP-binding</keyword>
<protein>
    <recommendedName>
        <fullName evidence="1">1-phosphatidylinositol-3-phosphate 5-kinase</fullName>
        <ecNumber evidence="1">2.7.1.150</ecNumber>
    </recommendedName>
</protein>
<gene>
    <name evidence="14" type="ORF">Clacol_000081</name>
</gene>
<feature type="compositionally biased region" description="Polar residues" evidence="11">
    <location>
        <begin position="365"/>
        <end position="396"/>
    </location>
</feature>
<feature type="compositionally biased region" description="Low complexity" evidence="11">
    <location>
        <begin position="1767"/>
        <end position="1793"/>
    </location>
</feature>
<evidence type="ECO:0000256" key="8">
    <source>
        <dbReference type="ARBA" id="ARBA00022840"/>
    </source>
</evidence>
<evidence type="ECO:0000259" key="13">
    <source>
        <dbReference type="PROSITE" id="PS51455"/>
    </source>
</evidence>
<feature type="compositionally biased region" description="Polar residues" evidence="11">
    <location>
        <begin position="1332"/>
        <end position="1346"/>
    </location>
</feature>
<dbReference type="Pfam" id="PF01504">
    <property type="entry name" value="PIP5K"/>
    <property type="match status" value="1"/>
</dbReference>
<keyword evidence="2 10" id="KW-0808">Transferase</keyword>
<feature type="compositionally biased region" description="Polar residues" evidence="11">
    <location>
        <begin position="60"/>
        <end position="77"/>
    </location>
</feature>
<dbReference type="FunFam" id="3.30.810.10:FF:000001">
    <property type="entry name" value="1-phosphatidylinositol 3-phosphate 5-kinase FAB1"/>
    <property type="match status" value="1"/>
</dbReference>
<keyword evidence="15" id="KW-1185">Reference proteome</keyword>
<dbReference type="SUPFAM" id="SSF56104">
    <property type="entry name" value="SAICAR synthase-like"/>
    <property type="match status" value="1"/>
</dbReference>
<evidence type="ECO:0000256" key="5">
    <source>
        <dbReference type="ARBA" id="ARBA00022771"/>
    </source>
</evidence>
<evidence type="ECO:0000313" key="15">
    <source>
        <dbReference type="Proteomes" id="UP001050691"/>
    </source>
</evidence>
<dbReference type="Pfam" id="PF01363">
    <property type="entry name" value="FYVE"/>
    <property type="match status" value="1"/>
</dbReference>
<proteinExistence type="predicted"/>
<dbReference type="CDD" id="cd17300">
    <property type="entry name" value="PIPKc_PIKfyve"/>
    <property type="match status" value="1"/>
</dbReference>
<dbReference type="Pfam" id="PF00118">
    <property type="entry name" value="Cpn60_TCP1"/>
    <property type="match status" value="1"/>
</dbReference>
<accession>A0AAV4ZW84</accession>
<feature type="compositionally biased region" description="Basic and acidic residues" evidence="11">
    <location>
        <begin position="344"/>
        <end position="356"/>
    </location>
</feature>
<evidence type="ECO:0000256" key="7">
    <source>
        <dbReference type="ARBA" id="ARBA00022833"/>
    </source>
</evidence>
<evidence type="ECO:0000256" key="1">
    <source>
        <dbReference type="ARBA" id="ARBA00012009"/>
    </source>
</evidence>
<feature type="compositionally biased region" description="Polar residues" evidence="11">
    <location>
        <begin position="1754"/>
        <end position="1766"/>
    </location>
</feature>
<organism evidence="14 15">
    <name type="scientific">Clathrus columnatus</name>
    <dbReference type="NCBI Taxonomy" id="1419009"/>
    <lineage>
        <taxon>Eukaryota</taxon>
        <taxon>Fungi</taxon>
        <taxon>Dikarya</taxon>
        <taxon>Basidiomycota</taxon>
        <taxon>Agaricomycotina</taxon>
        <taxon>Agaricomycetes</taxon>
        <taxon>Phallomycetidae</taxon>
        <taxon>Phallales</taxon>
        <taxon>Clathraceae</taxon>
        <taxon>Clathrus</taxon>
    </lineage>
</organism>
<dbReference type="GO" id="GO:0010008">
    <property type="term" value="C:endosome membrane"/>
    <property type="evidence" value="ECO:0007669"/>
    <property type="project" value="TreeGrafter"/>
</dbReference>
<feature type="domain" description="PIPK" evidence="13">
    <location>
        <begin position="1873"/>
        <end position="2206"/>
    </location>
</feature>
<feature type="region of interest" description="Disordered" evidence="11">
    <location>
        <begin position="60"/>
        <end position="104"/>
    </location>
</feature>
<dbReference type="SUPFAM" id="SSF57903">
    <property type="entry name" value="FYVE/PHD zinc finger"/>
    <property type="match status" value="1"/>
</dbReference>
<dbReference type="PROSITE" id="PS50178">
    <property type="entry name" value="ZF_FYVE"/>
    <property type="match status" value="1"/>
</dbReference>
<dbReference type="InterPro" id="IPR013083">
    <property type="entry name" value="Znf_RING/FYVE/PHD"/>
</dbReference>
<dbReference type="Gene3D" id="3.30.810.10">
    <property type="entry name" value="2-Layer Sandwich"/>
    <property type="match status" value="1"/>
</dbReference>
<dbReference type="CDD" id="cd03334">
    <property type="entry name" value="Fab1_TCP"/>
    <property type="match status" value="1"/>
</dbReference>
<dbReference type="FunFam" id="3.50.7.10:FF:000007">
    <property type="entry name" value="1-phosphatidylinositol 3-phosphate 5-kinase isoform X1"/>
    <property type="match status" value="1"/>
</dbReference>
<dbReference type="InterPro" id="IPR044769">
    <property type="entry name" value="PIKfyve_PIPKc"/>
</dbReference>
<keyword evidence="7" id="KW-0862">Zinc</keyword>
<keyword evidence="3" id="KW-0479">Metal-binding</keyword>
<dbReference type="EC" id="2.7.1.150" evidence="1"/>
<evidence type="ECO:0000256" key="10">
    <source>
        <dbReference type="PROSITE-ProRule" id="PRU00781"/>
    </source>
</evidence>
<dbReference type="PANTHER" id="PTHR45748:SF7">
    <property type="entry name" value="1-PHOSPHATIDYLINOSITOL 3-PHOSPHATE 5-KINASE-RELATED"/>
    <property type="match status" value="1"/>
</dbReference>
<dbReference type="InterPro" id="IPR002423">
    <property type="entry name" value="Cpn60/GroEL/TCP-1"/>
</dbReference>
<feature type="region of interest" description="Disordered" evidence="11">
    <location>
        <begin position="262"/>
        <end position="281"/>
    </location>
</feature>
<dbReference type="FunFam" id="3.30.40.10:FF:000283">
    <property type="entry name" value="1-phosphatidylinositol-3-phosphate 5-kinase (Fab1)"/>
    <property type="match status" value="1"/>
</dbReference>
<dbReference type="SMART" id="SM00064">
    <property type="entry name" value="FYVE"/>
    <property type="match status" value="1"/>
</dbReference>
<dbReference type="GO" id="GO:0046854">
    <property type="term" value="P:phosphatidylinositol phosphate biosynthetic process"/>
    <property type="evidence" value="ECO:0007669"/>
    <property type="project" value="TreeGrafter"/>
</dbReference>
<evidence type="ECO:0000259" key="12">
    <source>
        <dbReference type="PROSITE" id="PS50178"/>
    </source>
</evidence>
<dbReference type="PANTHER" id="PTHR45748">
    <property type="entry name" value="1-PHOSPHATIDYLINOSITOL 3-PHOSPHATE 5-KINASE-RELATED"/>
    <property type="match status" value="1"/>
</dbReference>
<dbReference type="PROSITE" id="PS51455">
    <property type="entry name" value="PIPK"/>
    <property type="match status" value="1"/>
</dbReference>
<dbReference type="InterPro" id="IPR017455">
    <property type="entry name" value="Znf_FYVE-rel"/>
</dbReference>
<feature type="compositionally biased region" description="Acidic residues" evidence="11">
    <location>
        <begin position="1684"/>
        <end position="1703"/>
    </location>
</feature>
<evidence type="ECO:0000256" key="9">
    <source>
        <dbReference type="PROSITE-ProRule" id="PRU00091"/>
    </source>
</evidence>
<feature type="compositionally biased region" description="Polar residues" evidence="11">
    <location>
        <begin position="1622"/>
        <end position="1631"/>
    </location>
</feature>
<comment type="caution">
    <text evidence="14">The sequence shown here is derived from an EMBL/GenBank/DDBJ whole genome shotgun (WGS) entry which is preliminary data.</text>
</comment>
<dbReference type="InterPro" id="IPR027484">
    <property type="entry name" value="PInositol-4-P-5-kinase_N"/>
</dbReference>
<dbReference type="Gene3D" id="3.30.40.10">
    <property type="entry name" value="Zinc/RING finger domain, C3HC4 (zinc finger)"/>
    <property type="match status" value="1"/>
</dbReference>
<dbReference type="CDD" id="cd15725">
    <property type="entry name" value="FYVE_PIKfyve_Fab1"/>
    <property type="match status" value="1"/>
</dbReference>
<feature type="region of interest" description="Disordered" evidence="11">
    <location>
        <begin position="344"/>
        <end position="400"/>
    </location>
</feature>
<dbReference type="InterPro" id="IPR000306">
    <property type="entry name" value="Znf_FYVE"/>
</dbReference>
<evidence type="ECO:0000256" key="11">
    <source>
        <dbReference type="SAM" id="MobiDB-lite"/>
    </source>
</evidence>
<dbReference type="InterPro" id="IPR002498">
    <property type="entry name" value="PInositol-4-P-4/5-kinase_core"/>
</dbReference>
<dbReference type="GO" id="GO:0000285">
    <property type="term" value="F:1-phosphatidylinositol-3-phosphate 5-kinase activity"/>
    <property type="evidence" value="ECO:0007669"/>
    <property type="project" value="UniProtKB-EC"/>
</dbReference>
<feature type="domain" description="FYVE-type" evidence="12">
    <location>
        <begin position="199"/>
        <end position="259"/>
    </location>
</feature>
<evidence type="ECO:0000256" key="2">
    <source>
        <dbReference type="ARBA" id="ARBA00022679"/>
    </source>
</evidence>
<name>A0AAV4ZW84_9AGAM</name>
<dbReference type="GO" id="GO:0005524">
    <property type="term" value="F:ATP binding"/>
    <property type="evidence" value="ECO:0007669"/>
    <property type="project" value="UniProtKB-UniRule"/>
</dbReference>
<feature type="compositionally biased region" description="Polar residues" evidence="11">
    <location>
        <begin position="1440"/>
        <end position="1458"/>
    </location>
</feature>
<feature type="region of interest" description="Disordered" evidence="11">
    <location>
        <begin position="1680"/>
        <end position="1798"/>
    </location>
</feature>
<dbReference type="Proteomes" id="UP001050691">
    <property type="component" value="Unassembled WGS sequence"/>
</dbReference>
<keyword evidence="6 10" id="KW-0418">Kinase</keyword>
<evidence type="ECO:0000256" key="6">
    <source>
        <dbReference type="ARBA" id="ARBA00022777"/>
    </source>
</evidence>
<dbReference type="Gene3D" id="3.50.7.10">
    <property type="entry name" value="GroEL"/>
    <property type="match status" value="1"/>
</dbReference>
<feature type="compositionally biased region" description="Polar residues" evidence="11">
    <location>
        <begin position="94"/>
        <end position="104"/>
    </location>
</feature>
<dbReference type="GO" id="GO:0000329">
    <property type="term" value="C:fungal-type vacuole membrane"/>
    <property type="evidence" value="ECO:0007669"/>
    <property type="project" value="TreeGrafter"/>
</dbReference>
<feature type="compositionally biased region" description="Basic and acidic residues" evidence="11">
    <location>
        <begin position="1558"/>
        <end position="1569"/>
    </location>
</feature>
<dbReference type="InterPro" id="IPR027483">
    <property type="entry name" value="PInositol-4-P-4/5-kinase_C_sf"/>
</dbReference>